<reference evidence="7 8" key="1">
    <citation type="submission" date="2019-02" db="EMBL/GenBank/DDBJ databases">
        <title>Genomic Encyclopedia of Type Strains, Phase IV (KMG-IV): sequencing the most valuable type-strain genomes for metagenomic binning, comparative biology and taxonomic classification.</title>
        <authorList>
            <person name="Goeker M."/>
        </authorList>
    </citation>
    <scope>NUCLEOTIDE SEQUENCE [LARGE SCALE GENOMIC DNA]</scope>
    <source>
        <strain evidence="7 8">DSM 101727</strain>
    </source>
</reference>
<dbReference type="SMART" id="SM00422">
    <property type="entry name" value="HTH_MERR"/>
    <property type="match status" value="1"/>
</dbReference>
<dbReference type="InterPro" id="IPR000551">
    <property type="entry name" value="MerR-type_HTH_dom"/>
</dbReference>
<dbReference type="InterPro" id="IPR047057">
    <property type="entry name" value="MerR_fam"/>
</dbReference>
<dbReference type="InterPro" id="IPR009061">
    <property type="entry name" value="DNA-bd_dom_put_sf"/>
</dbReference>
<protein>
    <submittedName>
        <fullName evidence="7">DNA-binding transcriptional MerR regulator</fullName>
    </submittedName>
</protein>
<dbReference type="GO" id="GO:0003677">
    <property type="term" value="F:DNA binding"/>
    <property type="evidence" value="ECO:0007669"/>
    <property type="project" value="UniProtKB-KW"/>
</dbReference>
<organism evidence="7 8">
    <name type="scientific">Herbihabitans rhizosphaerae</name>
    <dbReference type="NCBI Taxonomy" id="1872711"/>
    <lineage>
        <taxon>Bacteria</taxon>
        <taxon>Bacillati</taxon>
        <taxon>Actinomycetota</taxon>
        <taxon>Actinomycetes</taxon>
        <taxon>Pseudonocardiales</taxon>
        <taxon>Pseudonocardiaceae</taxon>
        <taxon>Herbihabitans</taxon>
    </lineage>
</organism>
<evidence type="ECO:0000256" key="4">
    <source>
        <dbReference type="ARBA" id="ARBA00023163"/>
    </source>
</evidence>
<gene>
    <name evidence="7" type="ORF">EV193_106255</name>
</gene>
<keyword evidence="8" id="KW-1185">Reference proteome</keyword>
<dbReference type="GO" id="GO:0003700">
    <property type="term" value="F:DNA-binding transcription factor activity"/>
    <property type="evidence" value="ECO:0007669"/>
    <property type="project" value="InterPro"/>
</dbReference>
<dbReference type="OrthoDB" id="9802039at2"/>
<evidence type="ECO:0000256" key="2">
    <source>
        <dbReference type="ARBA" id="ARBA00023015"/>
    </source>
</evidence>
<feature type="region of interest" description="Disordered" evidence="5">
    <location>
        <begin position="150"/>
        <end position="175"/>
    </location>
</feature>
<dbReference type="PANTHER" id="PTHR30204:SF69">
    <property type="entry name" value="MERR-FAMILY TRANSCRIPTIONAL REGULATOR"/>
    <property type="match status" value="1"/>
</dbReference>
<dbReference type="SUPFAM" id="SSF46955">
    <property type="entry name" value="Putative DNA-binding domain"/>
    <property type="match status" value="1"/>
</dbReference>
<feature type="compositionally biased region" description="Basic and acidic residues" evidence="5">
    <location>
        <begin position="159"/>
        <end position="174"/>
    </location>
</feature>
<dbReference type="PANTHER" id="PTHR30204">
    <property type="entry name" value="REDOX-CYCLING DRUG-SENSING TRANSCRIPTIONAL ACTIVATOR SOXR"/>
    <property type="match status" value="1"/>
</dbReference>
<evidence type="ECO:0000256" key="3">
    <source>
        <dbReference type="ARBA" id="ARBA00023125"/>
    </source>
</evidence>
<keyword evidence="3 7" id="KW-0238">DNA-binding</keyword>
<dbReference type="Gene3D" id="1.10.1660.10">
    <property type="match status" value="1"/>
</dbReference>
<comment type="caution">
    <text evidence="7">The sequence shown here is derived from an EMBL/GenBank/DDBJ whole genome shotgun (WGS) entry which is preliminary data.</text>
</comment>
<evidence type="ECO:0000256" key="1">
    <source>
        <dbReference type="ARBA" id="ARBA00022491"/>
    </source>
</evidence>
<keyword evidence="1" id="KW-0678">Repressor</keyword>
<dbReference type="CDD" id="cd00592">
    <property type="entry name" value="HTH_MerR-like"/>
    <property type="match status" value="1"/>
</dbReference>
<sequence>MSTGSMTDPGVRIGDAAALYGLAPSTLRWWERQGVFAAPRLRGGQRVYRDEDLRRIGLAYLCHVTGGMPLDGAAVVTSGKAENEVWQETVRDEIGRLGQRIEELRASRDYLGHLLCCTDDDPALCRYLDPELVKHTPRGRVPALGLVEAARTRGPAPEPARDDSAARDAKRDESPACEVCGHSITVPERGRPRRYCSRACRQRAYRARRRASRSSRYRHSRAPE</sequence>
<evidence type="ECO:0000259" key="6">
    <source>
        <dbReference type="PROSITE" id="PS50937"/>
    </source>
</evidence>
<feature type="region of interest" description="Disordered" evidence="5">
    <location>
        <begin position="204"/>
        <end position="224"/>
    </location>
</feature>
<dbReference type="EMBL" id="SGWQ01000006">
    <property type="protein sequence ID" value="RZS37019.1"/>
    <property type="molecule type" value="Genomic_DNA"/>
</dbReference>
<evidence type="ECO:0000313" key="8">
    <source>
        <dbReference type="Proteomes" id="UP000294257"/>
    </source>
</evidence>
<dbReference type="Proteomes" id="UP000294257">
    <property type="component" value="Unassembled WGS sequence"/>
</dbReference>
<dbReference type="AlphaFoldDB" id="A0A4Q7KKD2"/>
<feature type="domain" description="HTH merR-type" evidence="6">
    <location>
        <begin position="12"/>
        <end position="79"/>
    </location>
</feature>
<accession>A0A4Q7KKD2</accession>
<keyword evidence="4" id="KW-0804">Transcription</keyword>
<dbReference type="Pfam" id="PF13411">
    <property type="entry name" value="MerR_1"/>
    <property type="match status" value="1"/>
</dbReference>
<keyword evidence="2" id="KW-0805">Transcription regulation</keyword>
<evidence type="ECO:0000313" key="7">
    <source>
        <dbReference type="EMBL" id="RZS37019.1"/>
    </source>
</evidence>
<proteinExistence type="predicted"/>
<dbReference type="PROSITE" id="PS50937">
    <property type="entry name" value="HTH_MERR_2"/>
    <property type="match status" value="1"/>
</dbReference>
<name>A0A4Q7KKD2_9PSEU</name>
<evidence type="ECO:0000256" key="5">
    <source>
        <dbReference type="SAM" id="MobiDB-lite"/>
    </source>
</evidence>